<comment type="caution">
    <text evidence="8">The sequence shown here is derived from an EMBL/GenBank/DDBJ whole genome shotgun (WGS) entry which is preliminary data.</text>
</comment>
<dbReference type="PANTHER" id="PTHR35807">
    <property type="entry name" value="TRANSCRIPTIONAL REGULATOR REDD-RELATED"/>
    <property type="match status" value="1"/>
</dbReference>
<comment type="similarity">
    <text evidence="1">Belongs to the AfsR/DnrI/RedD regulatory family.</text>
</comment>
<proteinExistence type="inferred from homology"/>
<feature type="domain" description="OmpR/PhoB-type" evidence="7">
    <location>
        <begin position="1"/>
        <end position="105"/>
    </location>
</feature>
<dbReference type="SMART" id="SM00421">
    <property type="entry name" value="HTH_LUXR"/>
    <property type="match status" value="1"/>
</dbReference>
<dbReference type="Gene3D" id="1.25.40.10">
    <property type="entry name" value="Tetratricopeptide repeat domain"/>
    <property type="match status" value="2"/>
</dbReference>
<evidence type="ECO:0000259" key="7">
    <source>
        <dbReference type="PROSITE" id="PS51755"/>
    </source>
</evidence>
<dbReference type="InterPro" id="IPR005158">
    <property type="entry name" value="BTAD"/>
</dbReference>
<keyword evidence="3 5" id="KW-0238">DNA-binding</keyword>
<dbReference type="InterPro" id="IPR011990">
    <property type="entry name" value="TPR-like_helical_dom_sf"/>
</dbReference>
<evidence type="ECO:0000256" key="4">
    <source>
        <dbReference type="ARBA" id="ARBA00023163"/>
    </source>
</evidence>
<dbReference type="InterPro" id="IPR036388">
    <property type="entry name" value="WH-like_DNA-bd_sf"/>
</dbReference>
<dbReference type="PROSITE" id="PS51755">
    <property type="entry name" value="OMPR_PHOB"/>
    <property type="match status" value="1"/>
</dbReference>
<dbReference type="Gene3D" id="1.10.10.10">
    <property type="entry name" value="Winged helix-like DNA-binding domain superfamily/Winged helix DNA-binding domain"/>
    <property type="match status" value="2"/>
</dbReference>
<evidence type="ECO:0000313" key="8">
    <source>
        <dbReference type="EMBL" id="GAA1981988.1"/>
    </source>
</evidence>
<dbReference type="SMART" id="SM00862">
    <property type="entry name" value="Trans_reg_C"/>
    <property type="match status" value="1"/>
</dbReference>
<dbReference type="Pfam" id="PF03704">
    <property type="entry name" value="BTAD"/>
    <property type="match status" value="1"/>
</dbReference>
<evidence type="ECO:0000259" key="6">
    <source>
        <dbReference type="PROSITE" id="PS50043"/>
    </source>
</evidence>
<dbReference type="InterPro" id="IPR041664">
    <property type="entry name" value="AAA_16"/>
</dbReference>
<dbReference type="InterPro" id="IPR027417">
    <property type="entry name" value="P-loop_NTPase"/>
</dbReference>
<dbReference type="CDD" id="cd06170">
    <property type="entry name" value="LuxR_C_like"/>
    <property type="match status" value="1"/>
</dbReference>
<dbReference type="Pfam" id="PF00486">
    <property type="entry name" value="Trans_reg_C"/>
    <property type="match status" value="1"/>
</dbReference>
<dbReference type="SUPFAM" id="SSF46894">
    <property type="entry name" value="C-terminal effector domain of the bipartite response regulators"/>
    <property type="match status" value="2"/>
</dbReference>
<dbReference type="Pfam" id="PF13191">
    <property type="entry name" value="AAA_16"/>
    <property type="match status" value="1"/>
</dbReference>
<feature type="DNA-binding region" description="OmpR/PhoB-type" evidence="5">
    <location>
        <begin position="1"/>
        <end position="105"/>
    </location>
</feature>
<keyword evidence="9" id="KW-1185">Reference proteome</keyword>
<evidence type="ECO:0000256" key="3">
    <source>
        <dbReference type="ARBA" id="ARBA00023125"/>
    </source>
</evidence>
<dbReference type="PRINTS" id="PR00038">
    <property type="entry name" value="HTHLUXR"/>
</dbReference>
<gene>
    <name evidence="8" type="ORF">GCM10009754_68570</name>
</gene>
<dbReference type="RefSeq" id="WP_344428694.1">
    <property type="nucleotide sequence ID" value="NZ_BAAANN010000036.1"/>
</dbReference>
<organism evidence="8 9">
    <name type="scientific">Amycolatopsis minnesotensis</name>
    <dbReference type="NCBI Taxonomy" id="337894"/>
    <lineage>
        <taxon>Bacteria</taxon>
        <taxon>Bacillati</taxon>
        <taxon>Actinomycetota</taxon>
        <taxon>Actinomycetes</taxon>
        <taxon>Pseudonocardiales</taxon>
        <taxon>Pseudonocardiaceae</taxon>
        <taxon>Amycolatopsis</taxon>
    </lineage>
</organism>
<dbReference type="PROSITE" id="PS00622">
    <property type="entry name" value="HTH_LUXR_1"/>
    <property type="match status" value="1"/>
</dbReference>
<dbReference type="InterPro" id="IPR000792">
    <property type="entry name" value="Tscrpt_reg_LuxR_C"/>
</dbReference>
<dbReference type="PROSITE" id="PS50043">
    <property type="entry name" value="HTH_LUXR_2"/>
    <property type="match status" value="1"/>
</dbReference>
<name>A0ABN2S7R9_9PSEU</name>
<keyword evidence="4" id="KW-0804">Transcription</keyword>
<keyword evidence="2" id="KW-0805">Transcription regulation</keyword>
<dbReference type="InterPro" id="IPR016032">
    <property type="entry name" value="Sig_transdc_resp-reg_C-effctor"/>
</dbReference>
<accession>A0ABN2S7R9</accession>
<feature type="domain" description="HTH luxR-type" evidence="6">
    <location>
        <begin position="1142"/>
        <end position="1207"/>
    </location>
</feature>
<dbReference type="EMBL" id="BAAANN010000036">
    <property type="protein sequence ID" value="GAA1981988.1"/>
    <property type="molecule type" value="Genomic_DNA"/>
</dbReference>
<sequence>MAEPADTELEVALLGPVRAWRGGAELTLGPARQRAVLAVLASRANHVVTRAEVIDAVWGSAAPASAEGSVHTYVSGLRRCLDPDRSRWSAGAVLLSEGAGYLLNVATSDVVEFDEHRRAAERLAAEGDHAGAVAAFDAALALWQGEAYSGIPGPYAESERTRLAGQRVDVFEHRAASMLELGRTTEVIAELTTVVQRHPLRESLWETILLALYRGGRRTEALETFQRARQVLLAELGTEPGEALRRVHERILTNDPALTPGEDGHLQVLPTHVARGRKASQDQLFVGRSRESEVLRKLVDDVLLGTGRAVWIEGEAGIGKSELLAEALADAGERGCQLAWAVAEELGRRFPLQVISACLGLDTADGPLAGDHDDGDPVMSTVDTLLAMVDELCARAPLVLVVDDLQWADEASVLMWHRLCAATRQQPLLLVAATRPAADRPELAQLRRGVEARDGKVLLLDPLSEQHAEELMTAVIGAPLGPGLRALAARAPGNPLYVRETTEALVKGDAVDFTGGAADLKDPTGYTLPKSVSGAVGRTLEFLSPGTQHALRWAALLGVEFAVSDVATVLGKLPSELVGAFDEAVSGRVVIDAGARLTFRHPLLRQALYDSIPGAIRVSWHRQAAEALARADAPVRQVAEQLVTVPALADPWVLDWLAHNHTAVATRAPLIAAELLKQVLDAGRIDDPRREVLLFALVRVLFRLQRNPETLARQALAVVTDPVRAIELRHLLAALLHRRGETKTALEVLGEDDPDVPALWNERRRSLAANFGRGDLSDLNAAEEAAHRAYEAALVSAEPYPIAHAQQTLWLVQSIRRDHPQALAHVDTALSVVNSSPGVAGLHFDLLDNRIFTLQNLDRLDDAEATLRSAREVAQRYRLPHGLQVSAAVQHYWQGRWDEALVELDTVTEDGPAITFHGLREPGPAALLLHGVAALIAGRRDETFIAAGHLDAAEEYAPVTSSERESCDFLLVAQALSAEQRGEPGKAIELLAPILDPTYAQMMLRHQWLPDLARLALQTGEIETAKHALRVCEEEAAKEVHPARAAAAAARCRALLSGDEEPMLDVAEHYRRVGRYLEMASALEDAAVLLARDNRPENARSALEQAISEFSRLGARWDIRRAETRLSALGVTAGRARPEVRPSSGWASLSDVEVEIAHLVAEGRSNPDIASELALPRRTVQAHVARLLGKLGVKSRNGVVEVVHARA</sequence>
<reference evidence="8 9" key="1">
    <citation type="journal article" date="2019" name="Int. J. Syst. Evol. Microbiol.">
        <title>The Global Catalogue of Microorganisms (GCM) 10K type strain sequencing project: providing services to taxonomists for standard genome sequencing and annotation.</title>
        <authorList>
            <consortium name="The Broad Institute Genomics Platform"/>
            <consortium name="The Broad Institute Genome Sequencing Center for Infectious Disease"/>
            <person name="Wu L."/>
            <person name="Ma J."/>
        </authorList>
    </citation>
    <scope>NUCLEOTIDE SEQUENCE [LARGE SCALE GENOMIC DNA]</scope>
    <source>
        <strain evidence="8 9">JCM 14545</strain>
    </source>
</reference>
<dbReference type="InterPro" id="IPR001867">
    <property type="entry name" value="OmpR/PhoB-type_DNA-bd"/>
</dbReference>
<dbReference type="PANTHER" id="PTHR35807:SF1">
    <property type="entry name" value="TRANSCRIPTIONAL REGULATOR REDD"/>
    <property type="match status" value="1"/>
</dbReference>
<dbReference type="SMART" id="SM01043">
    <property type="entry name" value="BTAD"/>
    <property type="match status" value="1"/>
</dbReference>
<evidence type="ECO:0000313" key="9">
    <source>
        <dbReference type="Proteomes" id="UP001501116"/>
    </source>
</evidence>
<dbReference type="Proteomes" id="UP001501116">
    <property type="component" value="Unassembled WGS sequence"/>
</dbReference>
<protein>
    <submittedName>
        <fullName evidence="8">BTAD domain-containing putative transcriptional regulator</fullName>
    </submittedName>
</protein>
<dbReference type="SUPFAM" id="SSF52540">
    <property type="entry name" value="P-loop containing nucleoside triphosphate hydrolases"/>
    <property type="match status" value="1"/>
</dbReference>
<dbReference type="CDD" id="cd15831">
    <property type="entry name" value="BTAD"/>
    <property type="match status" value="1"/>
</dbReference>
<evidence type="ECO:0000256" key="2">
    <source>
        <dbReference type="ARBA" id="ARBA00023015"/>
    </source>
</evidence>
<dbReference type="Gene3D" id="3.40.50.300">
    <property type="entry name" value="P-loop containing nucleotide triphosphate hydrolases"/>
    <property type="match status" value="1"/>
</dbReference>
<dbReference type="Pfam" id="PF00196">
    <property type="entry name" value="GerE"/>
    <property type="match status" value="1"/>
</dbReference>
<evidence type="ECO:0000256" key="1">
    <source>
        <dbReference type="ARBA" id="ARBA00005820"/>
    </source>
</evidence>
<dbReference type="InterPro" id="IPR051677">
    <property type="entry name" value="AfsR-DnrI-RedD_regulator"/>
</dbReference>
<evidence type="ECO:0000256" key="5">
    <source>
        <dbReference type="PROSITE-ProRule" id="PRU01091"/>
    </source>
</evidence>
<dbReference type="SUPFAM" id="SSF48452">
    <property type="entry name" value="TPR-like"/>
    <property type="match status" value="2"/>
</dbReference>
<dbReference type="CDD" id="cd00383">
    <property type="entry name" value="trans_reg_C"/>
    <property type="match status" value="1"/>
</dbReference>